<dbReference type="InterPro" id="IPR004119">
    <property type="entry name" value="EcKL"/>
</dbReference>
<reference evidence="2" key="1">
    <citation type="journal article" date="2021" name="Sci. Adv.">
        <title>The American lobster genome reveals insights on longevity, neural, and immune adaptations.</title>
        <authorList>
            <person name="Polinski J.M."/>
            <person name="Zimin A.V."/>
            <person name="Clark K.F."/>
            <person name="Kohn A.B."/>
            <person name="Sadowski N."/>
            <person name="Timp W."/>
            <person name="Ptitsyn A."/>
            <person name="Khanna P."/>
            <person name="Romanova D.Y."/>
            <person name="Williams P."/>
            <person name="Greenwood S.J."/>
            <person name="Moroz L.L."/>
            <person name="Walt D.R."/>
            <person name="Bodnar A.G."/>
        </authorList>
    </citation>
    <scope>NUCLEOTIDE SEQUENCE</scope>
    <source>
        <strain evidence="2">GMGI-L3</strain>
    </source>
</reference>
<dbReference type="AlphaFoldDB" id="A0A8J5JUB7"/>
<dbReference type="SUPFAM" id="SSF56112">
    <property type="entry name" value="Protein kinase-like (PK-like)"/>
    <property type="match status" value="1"/>
</dbReference>
<dbReference type="InterPro" id="IPR015897">
    <property type="entry name" value="CHK_kinase-like"/>
</dbReference>
<feature type="non-terminal residue" evidence="2">
    <location>
        <position position="1"/>
    </location>
</feature>
<dbReference type="EMBL" id="JAHLQT010025476">
    <property type="protein sequence ID" value="KAG7164307.1"/>
    <property type="molecule type" value="Genomic_DNA"/>
</dbReference>
<evidence type="ECO:0000313" key="2">
    <source>
        <dbReference type="EMBL" id="KAG7164307.1"/>
    </source>
</evidence>
<dbReference type="PANTHER" id="PTHR11012:SF58">
    <property type="entry name" value="CHK KINASE-LIKE DOMAIN-CONTAINING PROTEIN"/>
    <property type="match status" value="1"/>
</dbReference>
<evidence type="ECO:0000259" key="1">
    <source>
        <dbReference type="SMART" id="SM00587"/>
    </source>
</evidence>
<dbReference type="Pfam" id="PF02958">
    <property type="entry name" value="EcKL"/>
    <property type="match status" value="1"/>
</dbReference>
<dbReference type="GO" id="GO:0016301">
    <property type="term" value="F:kinase activity"/>
    <property type="evidence" value="ECO:0007669"/>
    <property type="project" value="UniProtKB-KW"/>
</dbReference>
<protein>
    <submittedName>
        <fullName evidence="2">Putative Ecdysteroid kinase-containing protein 7</fullName>
    </submittedName>
</protein>
<dbReference type="Gene3D" id="3.90.1200.10">
    <property type="match status" value="1"/>
</dbReference>
<dbReference type="PANTHER" id="PTHR11012">
    <property type="entry name" value="PROTEIN KINASE-LIKE DOMAIN-CONTAINING"/>
    <property type="match status" value="1"/>
</dbReference>
<keyword evidence="3" id="KW-1185">Reference proteome</keyword>
<accession>A0A8J5JUB7</accession>
<dbReference type="Proteomes" id="UP000747542">
    <property type="component" value="Unassembled WGS sequence"/>
</dbReference>
<dbReference type="SMART" id="SM00587">
    <property type="entry name" value="CHK"/>
    <property type="match status" value="1"/>
</dbReference>
<comment type="caution">
    <text evidence="2">The sequence shown here is derived from an EMBL/GenBank/DDBJ whole genome shotgun (WGS) entry which is preliminary data.</text>
</comment>
<gene>
    <name evidence="2" type="ORF">Hamer_G003471</name>
</gene>
<organism evidence="2 3">
    <name type="scientific">Homarus americanus</name>
    <name type="common">American lobster</name>
    <dbReference type="NCBI Taxonomy" id="6706"/>
    <lineage>
        <taxon>Eukaryota</taxon>
        <taxon>Metazoa</taxon>
        <taxon>Ecdysozoa</taxon>
        <taxon>Arthropoda</taxon>
        <taxon>Crustacea</taxon>
        <taxon>Multicrustacea</taxon>
        <taxon>Malacostraca</taxon>
        <taxon>Eumalacostraca</taxon>
        <taxon>Eucarida</taxon>
        <taxon>Decapoda</taxon>
        <taxon>Pleocyemata</taxon>
        <taxon>Astacidea</taxon>
        <taxon>Nephropoidea</taxon>
        <taxon>Nephropidae</taxon>
        <taxon>Homarus</taxon>
    </lineage>
</organism>
<proteinExistence type="predicted"/>
<sequence>TDETQLAKNIKPQSLVTEADVKVALKADKGPDAQLSSWTVEDFTKQGDNYACVVSSVRVKFSCQGHNSEVVYVVKLNPCRPMAFWVDVTELFFLKESKFYTTLVPELNSALTTNGQERLRVPRCFHCVMESGREVIYLEDLRPLGFKMFDRRKGLDVPHAVLILQELGRLHASSLVLQAKSPGEDIIQRHNYLLKEWTTLTDSTVHLFEECLRTARDMLLKFKGYERAIIWIESLKPKIIEILKEQLGSSKYNVVCHGDCWNNNVLFRYNEEGVPVEVMLLDLQVVRWASPATDLNYLLYTSLTGEVRKPNLDSFLASYNSSFTKVMEAAHLDMPFTDSQIYHDFRDKNLIGALFAIMIVQFILFEPEDIPDMSGAKNESFEQLMNEFKVKSIELLDTNPLMQPRFLSVFDEMMEVGLIP</sequence>
<evidence type="ECO:0000313" key="3">
    <source>
        <dbReference type="Proteomes" id="UP000747542"/>
    </source>
</evidence>
<keyword evidence="2" id="KW-0808">Transferase</keyword>
<keyword evidence="2" id="KW-0418">Kinase</keyword>
<dbReference type="InterPro" id="IPR011009">
    <property type="entry name" value="Kinase-like_dom_sf"/>
</dbReference>
<name>A0A8J5JUB7_HOMAM</name>
<feature type="domain" description="CHK kinase-like" evidence="1">
    <location>
        <begin position="136"/>
        <end position="329"/>
    </location>
</feature>